<dbReference type="InParanoid" id="A0A251TRU4"/>
<dbReference type="GO" id="GO:0005524">
    <property type="term" value="F:ATP binding"/>
    <property type="evidence" value="ECO:0007669"/>
    <property type="project" value="UniProtKB-UniRule"/>
</dbReference>
<evidence type="ECO:0000259" key="13">
    <source>
        <dbReference type="Pfam" id="PF03727"/>
    </source>
</evidence>
<dbReference type="InterPro" id="IPR022673">
    <property type="entry name" value="Hexokinase_C"/>
</dbReference>
<comment type="catalytic activity">
    <reaction evidence="10">
        <text>D-fructose + ATP = D-fructose 6-phosphate + ADP + H(+)</text>
        <dbReference type="Rhea" id="RHEA:16125"/>
        <dbReference type="ChEBI" id="CHEBI:15378"/>
        <dbReference type="ChEBI" id="CHEBI:30616"/>
        <dbReference type="ChEBI" id="CHEBI:37721"/>
        <dbReference type="ChEBI" id="CHEBI:61527"/>
        <dbReference type="ChEBI" id="CHEBI:456216"/>
        <dbReference type="EC" id="2.7.1.1"/>
    </reaction>
    <physiologicalReaction direction="left-to-right" evidence="10">
        <dbReference type="Rhea" id="RHEA:16126"/>
    </physiologicalReaction>
</comment>
<dbReference type="GO" id="GO:0001678">
    <property type="term" value="P:intracellular glucose homeostasis"/>
    <property type="evidence" value="ECO:0000318"/>
    <property type="project" value="GO_Central"/>
</dbReference>
<dbReference type="Gramene" id="mRNA:HanXRQr2_Chr10g0465041">
    <property type="protein sequence ID" value="mRNA:HanXRQr2_Chr10g0465041"/>
    <property type="gene ID" value="HanXRQr2_Chr10g0465041"/>
</dbReference>
<dbReference type="EC" id="2.7.1.-" evidence="11"/>
<dbReference type="Proteomes" id="UP000215914">
    <property type="component" value="Chromosome 10"/>
</dbReference>
<dbReference type="GO" id="GO:0006096">
    <property type="term" value="P:glycolytic process"/>
    <property type="evidence" value="ECO:0000318"/>
    <property type="project" value="GO_Central"/>
</dbReference>
<evidence type="ECO:0000256" key="4">
    <source>
        <dbReference type="ARBA" id="ARBA00022679"/>
    </source>
</evidence>
<dbReference type="Gene3D" id="3.40.367.20">
    <property type="match status" value="1"/>
</dbReference>
<keyword evidence="7 11" id="KW-0067">ATP-binding</keyword>
<evidence type="ECO:0000313" key="15">
    <source>
        <dbReference type="EMBL" id="OTG13296.1"/>
    </source>
</evidence>
<comment type="pathway">
    <text evidence="2">Carbohydrate metabolism; hexose metabolism.</text>
</comment>
<dbReference type="GO" id="GO:0006006">
    <property type="term" value="P:glucose metabolic process"/>
    <property type="evidence" value="ECO:0000318"/>
    <property type="project" value="GO_Central"/>
</dbReference>
<proteinExistence type="inferred from homology"/>
<evidence type="ECO:0000313" key="14">
    <source>
        <dbReference type="EMBL" id="KAF5788535.1"/>
    </source>
</evidence>
<dbReference type="CDD" id="cd24020">
    <property type="entry name" value="ASKHA_NBD_HK_plant"/>
    <property type="match status" value="1"/>
</dbReference>
<dbReference type="EMBL" id="CM007899">
    <property type="protein sequence ID" value="OTG13296.1"/>
    <property type="molecule type" value="Genomic_DNA"/>
</dbReference>
<feature type="domain" description="Hexokinase N-terminal" evidence="12">
    <location>
        <begin position="41"/>
        <end position="238"/>
    </location>
</feature>
<dbReference type="UniPathway" id="UPA00109">
    <property type="reaction ID" value="UER00180"/>
</dbReference>
<dbReference type="FunFam" id="3.30.420.40:FF:000034">
    <property type="entry name" value="Phosphotransferase"/>
    <property type="match status" value="1"/>
</dbReference>
<dbReference type="SUPFAM" id="SSF53067">
    <property type="entry name" value="Actin-like ATPase domain"/>
    <property type="match status" value="2"/>
</dbReference>
<dbReference type="UniPathway" id="UPA00242"/>
<dbReference type="PANTHER" id="PTHR19443">
    <property type="entry name" value="HEXOKINASE"/>
    <property type="match status" value="1"/>
</dbReference>
<evidence type="ECO:0000256" key="11">
    <source>
        <dbReference type="RuleBase" id="RU362007"/>
    </source>
</evidence>
<name>A0A251TRU4_HELAN</name>
<dbReference type="InterPro" id="IPR043129">
    <property type="entry name" value="ATPase_NBD"/>
</dbReference>
<dbReference type="GO" id="GO:0005536">
    <property type="term" value="F:D-glucose binding"/>
    <property type="evidence" value="ECO:0007669"/>
    <property type="project" value="InterPro"/>
</dbReference>
<evidence type="ECO:0000256" key="3">
    <source>
        <dbReference type="ARBA" id="ARBA00009225"/>
    </source>
</evidence>
<evidence type="ECO:0000256" key="1">
    <source>
        <dbReference type="ARBA" id="ARBA00004888"/>
    </source>
</evidence>
<comment type="pathway">
    <text evidence="1">Carbohydrate degradation; glycolysis; D-glyceraldehyde 3-phosphate and glycerone phosphate from D-glucose: step 1/4.</text>
</comment>
<dbReference type="GO" id="GO:0051156">
    <property type="term" value="P:glucose 6-phosphate metabolic process"/>
    <property type="evidence" value="ECO:0000318"/>
    <property type="project" value="GO_Central"/>
</dbReference>
<dbReference type="GO" id="GO:0005739">
    <property type="term" value="C:mitochondrion"/>
    <property type="evidence" value="ECO:0000318"/>
    <property type="project" value="GO_Central"/>
</dbReference>
<dbReference type="Pfam" id="PF03727">
    <property type="entry name" value="Hexokinase_2"/>
    <property type="match status" value="1"/>
</dbReference>
<dbReference type="FunCoup" id="A0A251TRU4">
    <property type="interactions" value="3333"/>
</dbReference>
<dbReference type="STRING" id="4232.A0A251TRU4"/>
<dbReference type="GO" id="GO:0008865">
    <property type="term" value="F:fructokinase activity"/>
    <property type="evidence" value="ECO:0000318"/>
    <property type="project" value="GO_Central"/>
</dbReference>
<reference evidence="14" key="3">
    <citation type="submission" date="2020-06" db="EMBL/GenBank/DDBJ databases">
        <title>Helianthus annuus Genome sequencing and assembly Release 2.</title>
        <authorList>
            <person name="Gouzy J."/>
            <person name="Langlade N."/>
            <person name="Munos S."/>
        </authorList>
    </citation>
    <scope>NUCLEOTIDE SEQUENCE</scope>
    <source>
        <tissue evidence="14">Leaves</tissue>
    </source>
</reference>
<dbReference type="EMBL" id="MNCJ02000325">
    <property type="protein sequence ID" value="KAF5788535.1"/>
    <property type="molecule type" value="Genomic_DNA"/>
</dbReference>
<comment type="similarity">
    <text evidence="3 11">Belongs to the hexokinase family.</text>
</comment>
<accession>A0A251TRU4</accession>
<dbReference type="FunFam" id="3.40.367.20:FF:000003">
    <property type="entry name" value="Phosphotransferase"/>
    <property type="match status" value="1"/>
</dbReference>
<comment type="catalytic activity">
    <reaction evidence="9">
        <text>a D-hexose + ATP = a D-hexose 6-phosphate + ADP + H(+)</text>
        <dbReference type="Rhea" id="RHEA:22740"/>
        <dbReference type="ChEBI" id="CHEBI:4194"/>
        <dbReference type="ChEBI" id="CHEBI:15378"/>
        <dbReference type="ChEBI" id="CHEBI:30616"/>
        <dbReference type="ChEBI" id="CHEBI:229467"/>
        <dbReference type="ChEBI" id="CHEBI:456216"/>
        <dbReference type="EC" id="2.7.1.1"/>
    </reaction>
    <physiologicalReaction direction="left-to-right" evidence="9">
        <dbReference type="Rhea" id="RHEA:22741"/>
    </physiologicalReaction>
</comment>
<organism evidence="15 16">
    <name type="scientific">Helianthus annuus</name>
    <name type="common">Common sunflower</name>
    <dbReference type="NCBI Taxonomy" id="4232"/>
    <lineage>
        <taxon>Eukaryota</taxon>
        <taxon>Viridiplantae</taxon>
        <taxon>Streptophyta</taxon>
        <taxon>Embryophyta</taxon>
        <taxon>Tracheophyta</taxon>
        <taxon>Spermatophyta</taxon>
        <taxon>Magnoliopsida</taxon>
        <taxon>eudicotyledons</taxon>
        <taxon>Gunneridae</taxon>
        <taxon>Pentapetalae</taxon>
        <taxon>asterids</taxon>
        <taxon>campanulids</taxon>
        <taxon>Asterales</taxon>
        <taxon>Asteraceae</taxon>
        <taxon>Asteroideae</taxon>
        <taxon>Heliantheae alliance</taxon>
        <taxon>Heliantheae</taxon>
        <taxon>Helianthus</taxon>
    </lineage>
</organism>
<dbReference type="PRINTS" id="PR00475">
    <property type="entry name" value="HEXOKINASE"/>
</dbReference>
<dbReference type="GO" id="GO:0005829">
    <property type="term" value="C:cytosol"/>
    <property type="evidence" value="ECO:0000318"/>
    <property type="project" value="GO_Central"/>
</dbReference>
<sequence length="498" mass="54126">MGKVAVAAAVVGTAAVTAAVVLVVRHRMQNSGKWAKAMDIVKEFEEKCATPVSKLRQVADAMTVEMHAGLASDGGSKLKMLISYVDNLPTGDETGVFYALDLGGTNFRVLRVKLGEVDNVKKEFEEVSIPPNLMIGKCEDLFDFIAGELAKFVATEGENMQIPAGTQRELGFTFSFPVKQSSIAGGTLVRWTKGFNIEDAVGQDIVEELTKAMERVGLDMRVSALVNDTVGTLAGGRYSDPDVIAAVILGTGTNAAYVERANAIPKWQGLLPKSGEMVINMEWGNFRSSHLPLTEYDENLDSDSLNPGEQIYEKMISGMYLGEVVRLVLLKMAVEAEFFGDTVPSKLEKPFVLRTPDMSAMHHDATQDLRVVATKLKDILEISNTSLKMRKVIVELCEIVATRGARLSAAGILGILKKIGRDTVKEGEETQKSVIAMDGGLFEHYTKFKNAMQNTMNELLGEEVSKNIIIKLSNDGSGLGAALLAASHSQYREYTEST</sequence>
<dbReference type="OMA" id="RELMQPF"/>
<dbReference type="PANTHER" id="PTHR19443:SF16">
    <property type="entry name" value="HEXOKINASE TYPE 1-RELATED"/>
    <property type="match status" value="1"/>
</dbReference>
<evidence type="ECO:0000256" key="2">
    <source>
        <dbReference type="ARBA" id="ARBA00005028"/>
    </source>
</evidence>
<keyword evidence="4 11" id="KW-0808">Transferase</keyword>
<protein>
    <recommendedName>
        <fullName evidence="11">Phosphotransferase</fullName>
        <ecNumber evidence="11">2.7.1.-</ecNumber>
    </recommendedName>
</protein>
<reference evidence="15" key="2">
    <citation type="submission" date="2017-02" db="EMBL/GenBank/DDBJ databases">
        <title>Sunflower complete genome.</title>
        <authorList>
            <person name="Langlade N."/>
            <person name="Munos S."/>
        </authorList>
    </citation>
    <scope>NUCLEOTIDE SEQUENCE [LARGE SCALE GENOMIC DNA]</scope>
    <source>
        <tissue evidence="15">Leaves</tissue>
    </source>
</reference>
<reference evidence="14 16" key="1">
    <citation type="journal article" date="2017" name="Nature">
        <title>The sunflower genome provides insights into oil metabolism, flowering and Asterid evolution.</title>
        <authorList>
            <person name="Badouin H."/>
            <person name="Gouzy J."/>
            <person name="Grassa C.J."/>
            <person name="Murat F."/>
            <person name="Staton S.E."/>
            <person name="Cottret L."/>
            <person name="Lelandais-Briere C."/>
            <person name="Owens G.L."/>
            <person name="Carrere S."/>
            <person name="Mayjonade B."/>
            <person name="Legrand L."/>
            <person name="Gill N."/>
            <person name="Kane N.C."/>
            <person name="Bowers J.E."/>
            <person name="Hubner S."/>
            <person name="Bellec A."/>
            <person name="Berard A."/>
            <person name="Berges H."/>
            <person name="Blanchet N."/>
            <person name="Boniface M.C."/>
            <person name="Brunel D."/>
            <person name="Catrice O."/>
            <person name="Chaidir N."/>
            <person name="Claudel C."/>
            <person name="Donnadieu C."/>
            <person name="Faraut T."/>
            <person name="Fievet G."/>
            <person name="Helmstetter N."/>
            <person name="King M."/>
            <person name="Knapp S.J."/>
            <person name="Lai Z."/>
            <person name="Le Paslier M.C."/>
            <person name="Lippi Y."/>
            <person name="Lorenzon L."/>
            <person name="Mandel J.R."/>
            <person name="Marage G."/>
            <person name="Marchand G."/>
            <person name="Marquand E."/>
            <person name="Bret-Mestries E."/>
            <person name="Morien E."/>
            <person name="Nambeesan S."/>
            <person name="Nguyen T."/>
            <person name="Pegot-Espagnet P."/>
            <person name="Pouilly N."/>
            <person name="Raftis F."/>
            <person name="Sallet E."/>
            <person name="Schiex T."/>
            <person name="Thomas J."/>
            <person name="Vandecasteele C."/>
            <person name="Vares D."/>
            <person name="Vear F."/>
            <person name="Vautrin S."/>
            <person name="Crespi M."/>
            <person name="Mangin B."/>
            <person name="Burke J.M."/>
            <person name="Salse J."/>
            <person name="Munos S."/>
            <person name="Vincourt P."/>
            <person name="Rieseberg L.H."/>
            <person name="Langlade N.B."/>
        </authorList>
    </citation>
    <scope>NUCLEOTIDE SEQUENCE [LARGE SCALE GENOMIC DNA]</scope>
    <source>
        <strain evidence="16">cv. SF193</strain>
        <tissue evidence="14">Leaves</tissue>
    </source>
</reference>
<feature type="domain" description="Hexokinase C-terminal" evidence="13">
    <location>
        <begin position="245"/>
        <end position="486"/>
    </location>
</feature>
<gene>
    <name evidence="15" type="ORF">HannXRQ_Chr10g0318921</name>
    <name evidence="14" type="ORF">HanXRQr2_Chr10g0465041</name>
</gene>
<evidence type="ECO:0000259" key="12">
    <source>
        <dbReference type="Pfam" id="PF00349"/>
    </source>
</evidence>
<keyword evidence="16" id="KW-1185">Reference proteome</keyword>
<dbReference type="AlphaFoldDB" id="A0A251TRU4"/>
<evidence type="ECO:0000256" key="8">
    <source>
        <dbReference type="ARBA" id="ARBA00023152"/>
    </source>
</evidence>
<evidence type="ECO:0000256" key="9">
    <source>
        <dbReference type="ARBA" id="ARBA00044613"/>
    </source>
</evidence>
<keyword evidence="5 11" id="KW-0547">Nucleotide-binding</keyword>
<dbReference type="Pfam" id="PF00349">
    <property type="entry name" value="Hexokinase_1"/>
    <property type="match status" value="1"/>
</dbReference>
<evidence type="ECO:0000256" key="5">
    <source>
        <dbReference type="ARBA" id="ARBA00022741"/>
    </source>
</evidence>
<dbReference type="OrthoDB" id="419537at2759"/>
<evidence type="ECO:0000256" key="10">
    <source>
        <dbReference type="ARBA" id="ARBA00047905"/>
    </source>
</evidence>
<dbReference type="Gene3D" id="3.30.420.40">
    <property type="match status" value="1"/>
</dbReference>
<keyword evidence="6 11" id="KW-0418">Kinase</keyword>
<evidence type="ECO:0000256" key="7">
    <source>
        <dbReference type="ARBA" id="ARBA00022840"/>
    </source>
</evidence>
<dbReference type="GO" id="GO:0004340">
    <property type="term" value="F:glucokinase activity"/>
    <property type="evidence" value="ECO:0000318"/>
    <property type="project" value="GO_Central"/>
</dbReference>
<dbReference type="InterPro" id="IPR022672">
    <property type="entry name" value="Hexokinase_N"/>
</dbReference>
<keyword evidence="8 11" id="KW-0324">Glycolysis</keyword>
<evidence type="ECO:0000256" key="6">
    <source>
        <dbReference type="ARBA" id="ARBA00022777"/>
    </source>
</evidence>
<dbReference type="PROSITE" id="PS51748">
    <property type="entry name" value="HEXOKINASE_2"/>
    <property type="match status" value="1"/>
</dbReference>
<dbReference type="InterPro" id="IPR001312">
    <property type="entry name" value="Hexokinase"/>
</dbReference>
<evidence type="ECO:0000313" key="16">
    <source>
        <dbReference type="Proteomes" id="UP000215914"/>
    </source>
</evidence>